<name>A0ABM0JVQ2_APLCA</name>
<feature type="compositionally biased region" description="Low complexity" evidence="1">
    <location>
        <begin position="817"/>
        <end position="826"/>
    </location>
</feature>
<feature type="region of interest" description="Disordered" evidence="1">
    <location>
        <begin position="813"/>
        <end position="936"/>
    </location>
</feature>
<accession>A0ABM0JVQ2</accession>
<reference evidence="4" key="1">
    <citation type="submission" date="2025-08" db="UniProtKB">
        <authorList>
            <consortium name="RefSeq"/>
        </authorList>
    </citation>
    <scope>IDENTIFICATION</scope>
</reference>
<dbReference type="PANTHER" id="PTHR14382">
    <property type="entry name" value="MDM2-BINDING PROTEIN"/>
    <property type="match status" value="1"/>
</dbReference>
<feature type="compositionally biased region" description="Basic residues" evidence="1">
    <location>
        <begin position="738"/>
        <end position="747"/>
    </location>
</feature>
<organism evidence="3 4">
    <name type="scientific">Aplysia californica</name>
    <name type="common">California sea hare</name>
    <dbReference type="NCBI Taxonomy" id="6500"/>
    <lineage>
        <taxon>Eukaryota</taxon>
        <taxon>Metazoa</taxon>
        <taxon>Spiralia</taxon>
        <taxon>Lophotrochozoa</taxon>
        <taxon>Mollusca</taxon>
        <taxon>Gastropoda</taxon>
        <taxon>Heterobranchia</taxon>
        <taxon>Euthyneura</taxon>
        <taxon>Tectipleura</taxon>
        <taxon>Aplysiida</taxon>
        <taxon>Aplysioidea</taxon>
        <taxon>Aplysiidae</taxon>
        <taxon>Aplysia</taxon>
    </lineage>
</organism>
<feature type="compositionally biased region" description="Polar residues" evidence="1">
    <location>
        <begin position="696"/>
        <end position="707"/>
    </location>
</feature>
<feature type="compositionally biased region" description="Polar residues" evidence="1">
    <location>
        <begin position="863"/>
        <end position="874"/>
    </location>
</feature>
<dbReference type="InterPro" id="IPR029418">
    <property type="entry name" value="MTBP_C"/>
</dbReference>
<sequence length="1012" mass="112967">MNNNSSCRVVFILRKSNAAVHCVESCLSGLQASAEKSDAPQELVTNVECLCLFSSGKDFLKVVLVDNDNQWISVEQLQSHLREDCGVDDSKESLLSSEEDRNKDTATVLHTVADSHPYLGSSLHVVLVLDNEDIDSPQSFVPLSGALLRLHQWHNARFTLFKLDPELSSLAVQLSQMTQAVVSSDSRGFCLARPFWEGKVNVMDRVEERGHELYGFYLMCEDWNALLEQKLMLFQQDTIEKWKGKIEAQKRDPELAVFGRTIEVLQEVDLSTLPWILLDSFVLDLHVFSGGSSAFHDHVQELTQTGLLARLRMYPDRRRVPSCGELDFINSSAWKERILSDYQNSQEPMEQSVLDDVHFLYFVMLPGADSGSVVARVLLSPPEMNVELVALIQDHEIFHDPSARHEEFPLNDSLLGDCAVLESEKVHHMIRALSTPLQDEEPGGKEEQKRVQSAHEDIFRQAREGCSTLREYMTKQSVDGSVPLDVQWIPESSRDLSVLPERRALEAAEVASRKLRSFLSMDSHPAASPICAFKEEKSSSPGHFTIDEVLSLLKKEDLQMEAPPGAVKLAGRNLCRVDSQCDLRTPWPDSQSMMFHDVYYYSSEEDLKFERRYARVRDKGYFNDTCSSFVSPKKKKKLELRRSESPVCHSTLLMTRSKSEVCQSAAPKKLGQMDSTFKQPRARPYSRSPHKRLPSSMASTPRVSQETTAKRRALLSPFASASSSSLSSLSSSLPLVRRSPRKLKSNSRARENSFSSHNSTFQETSAGRGQSIGPVQSRVRRSTLAVCSSGDFPENSSKFGSKTSRNRLTLSEDFSSEGDQSLSSGSPVLRTIPSSIHQDLPVRRSPRKLFGAPARDHEGGNSSGKSKPSRTVSAGSGRRPDQTFRVSSSGEAAPGAGQRLNSSSEQETPAKPTASATSVRREVEDKKASKLKRSERHKMRLQKIIVTALEEKGVGKDNPIHAACLRNVFNVSLVLLKTLPNSQNLTEEMKNVVYSQVQQIINLEKRRSGIAI</sequence>
<dbReference type="Proteomes" id="UP000694888">
    <property type="component" value="Unplaced"/>
</dbReference>
<protein>
    <submittedName>
        <fullName evidence="4">Uncharacterized protein LOC101848833 isoform X2</fullName>
    </submittedName>
</protein>
<evidence type="ECO:0000313" key="3">
    <source>
        <dbReference type="Proteomes" id="UP000694888"/>
    </source>
</evidence>
<gene>
    <name evidence="4" type="primary">LOC101848833</name>
</gene>
<dbReference type="InterPro" id="IPR039061">
    <property type="entry name" value="MTBP"/>
</dbReference>
<dbReference type="RefSeq" id="XP_005102639.1">
    <property type="nucleotide sequence ID" value="XM_005102582.3"/>
</dbReference>
<feature type="domain" description="MDN2-binding protein C-terminal" evidence="2">
    <location>
        <begin position="871"/>
        <end position="1001"/>
    </location>
</feature>
<keyword evidence="3" id="KW-1185">Reference proteome</keyword>
<feature type="region of interest" description="Disordered" evidence="1">
    <location>
        <begin position="659"/>
        <end position="709"/>
    </location>
</feature>
<feature type="region of interest" description="Disordered" evidence="1">
    <location>
        <begin position="722"/>
        <end position="778"/>
    </location>
</feature>
<dbReference type="GeneID" id="101848833"/>
<feature type="compositionally biased region" description="Low complexity" evidence="1">
    <location>
        <begin position="722"/>
        <end position="737"/>
    </location>
</feature>
<feature type="compositionally biased region" description="Polar residues" evidence="1">
    <location>
        <begin position="752"/>
        <end position="768"/>
    </location>
</feature>
<evidence type="ECO:0000313" key="4">
    <source>
        <dbReference type="RefSeq" id="XP_005102639.1"/>
    </source>
</evidence>
<dbReference type="Pfam" id="PF14920">
    <property type="entry name" value="MTBP_C"/>
    <property type="match status" value="1"/>
</dbReference>
<evidence type="ECO:0000256" key="1">
    <source>
        <dbReference type="SAM" id="MobiDB-lite"/>
    </source>
</evidence>
<dbReference type="PANTHER" id="PTHR14382:SF1">
    <property type="entry name" value="MDM2-BINDING PROTEIN"/>
    <property type="match status" value="1"/>
</dbReference>
<feature type="compositionally biased region" description="Basic and acidic residues" evidence="1">
    <location>
        <begin position="919"/>
        <end position="928"/>
    </location>
</feature>
<proteinExistence type="predicted"/>
<evidence type="ECO:0000259" key="2">
    <source>
        <dbReference type="Pfam" id="PF14920"/>
    </source>
</evidence>